<gene>
    <name evidence="2" type="ORF">C1I98_13190</name>
</gene>
<sequence>MPGLVAVRDSKNPHRAPLVFTPHEWACFLDGAKNGEFELP</sequence>
<organism evidence="2 3">
    <name type="scientific">Spongiactinospora gelatinilytica</name>
    <dbReference type="NCBI Taxonomy" id="2666298"/>
    <lineage>
        <taxon>Bacteria</taxon>
        <taxon>Bacillati</taxon>
        <taxon>Actinomycetota</taxon>
        <taxon>Actinomycetes</taxon>
        <taxon>Streptosporangiales</taxon>
        <taxon>Streptosporangiaceae</taxon>
        <taxon>Spongiactinospora</taxon>
    </lineage>
</organism>
<evidence type="ECO:0000313" key="3">
    <source>
        <dbReference type="Proteomes" id="UP000248544"/>
    </source>
</evidence>
<proteinExistence type="predicted"/>
<accession>A0A2W2GG58</accession>
<dbReference type="EMBL" id="POUA01000084">
    <property type="protein sequence ID" value="PZG47591.1"/>
    <property type="molecule type" value="Genomic_DNA"/>
</dbReference>
<comment type="caution">
    <text evidence="2">The sequence shown here is derived from an EMBL/GenBank/DDBJ whole genome shotgun (WGS) entry which is preliminary data.</text>
</comment>
<keyword evidence="3" id="KW-1185">Reference proteome</keyword>
<dbReference type="InterPro" id="IPR007278">
    <property type="entry name" value="DUF397"/>
</dbReference>
<evidence type="ECO:0000313" key="2">
    <source>
        <dbReference type="EMBL" id="PZG47591.1"/>
    </source>
</evidence>
<reference evidence="2 3" key="1">
    <citation type="submission" date="2018-01" db="EMBL/GenBank/DDBJ databases">
        <title>Draft genome sequence of Sphaerisporangium sp. 7K107.</title>
        <authorList>
            <person name="Sahin N."/>
            <person name="Saygin H."/>
            <person name="Ay H."/>
        </authorList>
    </citation>
    <scope>NUCLEOTIDE SEQUENCE [LARGE SCALE GENOMIC DNA]</scope>
    <source>
        <strain evidence="2 3">7K107</strain>
    </source>
</reference>
<name>A0A2W2GG58_9ACTN</name>
<dbReference type="Proteomes" id="UP000248544">
    <property type="component" value="Unassembled WGS sequence"/>
</dbReference>
<dbReference type="AlphaFoldDB" id="A0A2W2GG58"/>
<evidence type="ECO:0000259" key="1">
    <source>
        <dbReference type="Pfam" id="PF04149"/>
    </source>
</evidence>
<protein>
    <recommendedName>
        <fullName evidence="1">DUF397 domain-containing protein</fullName>
    </recommendedName>
</protein>
<feature type="domain" description="DUF397" evidence="1">
    <location>
        <begin position="5"/>
        <end position="33"/>
    </location>
</feature>
<dbReference type="Pfam" id="PF04149">
    <property type="entry name" value="DUF397"/>
    <property type="match status" value="1"/>
</dbReference>